<evidence type="ECO:0000256" key="2">
    <source>
        <dbReference type="ARBA" id="ARBA00022729"/>
    </source>
</evidence>
<evidence type="ECO:0000256" key="3">
    <source>
        <dbReference type="ARBA" id="ARBA00022764"/>
    </source>
</evidence>
<keyword evidence="7" id="KW-1185">Reference proteome</keyword>
<dbReference type="EMBL" id="BNAB01000009">
    <property type="protein sequence ID" value="GHE02319.1"/>
    <property type="molecule type" value="Genomic_DNA"/>
</dbReference>
<keyword evidence="2 4" id="KW-0732">Signal</keyword>
<dbReference type="PANTHER" id="PTHR33376:SF15">
    <property type="entry name" value="BLL6794 PROTEIN"/>
    <property type="match status" value="1"/>
</dbReference>
<dbReference type="GO" id="GO:0055085">
    <property type="term" value="P:transmembrane transport"/>
    <property type="evidence" value="ECO:0007669"/>
    <property type="project" value="InterPro"/>
</dbReference>
<dbReference type="Proteomes" id="UP000199541">
    <property type="component" value="Unassembled WGS sequence"/>
</dbReference>
<dbReference type="NCBIfam" id="NF037995">
    <property type="entry name" value="TRAP_S1"/>
    <property type="match status" value="1"/>
</dbReference>
<dbReference type="AlphaFoldDB" id="A0AAN5A0H5"/>
<evidence type="ECO:0000313" key="5">
    <source>
        <dbReference type="EMBL" id="GHE02319.1"/>
    </source>
</evidence>
<reference evidence="6 7" key="2">
    <citation type="submission" date="2016-10" db="EMBL/GenBank/DDBJ databases">
        <authorList>
            <person name="Varghese N."/>
            <person name="Submissions S."/>
        </authorList>
    </citation>
    <scope>NUCLEOTIDE SEQUENCE [LARGE SCALE GENOMIC DNA]</scope>
    <source>
        <strain evidence="6 7">DSM 24802</strain>
    </source>
</reference>
<accession>A0AAN5A0H5</accession>
<feature type="chain" id="PRO_5042880189" evidence="4">
    <location>
        <begin position="23"/>
        <end position="344"/>
    </location>
</feature>
<comment type="subcellular location">
    <subcellularLocation>
        <location evidence="1">Periplasm</location>
    </subcellularLocation>
</comment>
<reference evidence="5" key="1">
    <citation type="journal article" date="2014" name="Int. J. Syst. Evol. Microbiol.">
        <title>Complete genome sequence of Corynebacterium casei LMG S-19264T (=DSM 44701T), isolated from a smear-ripened cheese.</title>
        <authorList>
            <consortium name="US DOE Joint Genome Institute (JGI-PGF)"/>
            <person name="Walter F."/>
            <person name="Albersmeier A."/>
            <person name="Kalinowski J."/>
            <person name="Ruckert C."/>
        </authorList>
    </citation>
    <scope>NUCLEOTIDE SEQUENCE</scope>
    <source>
        <strain evidence="5">CGMCC 1.10859</strain>
    </source>
</reference>
<dbReference type="EMBL" id="FNOB01000053">
    <property type="protein sequence ID" value="SDX96050.1"/>
    <property type="molecule type" value="Genomic_DNA"/>
</dbReference>
<dbReference type="GO" id="GO:0042597">
    <property type="term" value="C:periplasmic space"/>
    <property type="evidence" value="ECO:0007669"/>
    <property type="project" value="UniProtKB-SubCell"/>
</dbReference>
<dbReference type="InterPro" id="IPR038404">
    <property type="entry name" value="TRAP_DctP_sf"/>
</dbReference>
<evidence type="ECO:0000313" key="8">
    <source>
        <dbReference type="Proteomes" id="UP000634647"/>
    </source>
</evidence>
<dbReference type="Proteomes" id="UP000634647">
    <property type="component" value="Unassembled WGS sequence"/>
</dbReference>
<dbReference type="Pfam" id="PF03480">
    <property type="entry name" value="DctP"/>
    <property type="match status" value="1"/>
</dbReference>
<protein>
    <submittedName>
        <fullName evidence="5">ABC transporter substrate-binding protein</fullName>
    </submittedName>
    <submittedName>
        <fullName evidence="6">TRAP-type C4-dicarboxylate transport system, substrate-binding protein</fullName>
    </submittedName>
</protein>
<dbReference type="Gene3D" id="3.40.190.170">
    <property type="entry name" value="Bacterial extracellular solute-binding protein, family 7"/>
    <property type="match status" value="1"/>
</dbReference>
<keyword evidence="3" id="KW-0574">Periplasm</keyword>
<reference evidence="5" key="3">
    <citation type="submission" date="2023-06" db="EMBL/GenBank/DDBJ databases">
        <authorList>
            <person name="Sun Q."/>
            <person name="Zhou Y."/>
        </authorList>
    </citation>
    <scope>NUCLEOTIDE SEQUENCE</scope>
    <source>
        <strain evidence="5">CGMCC 1.10859</strain>
    </source>
</reference>
<comment type="caution">
    <text evidence="5">The sequence shown here is derived from an EMBL/GenBank/DDBJ whole genome shotgun (WGS) entry which is preliminary data.</text>
</comment>
<evidence type="ECO:0000256" key="4">
    <source>
        <dbReference type="SAM" id="SignalP"/>
    </source>
</evidence>
<feature type="signal peptide" evidence="4">
    <location>
        <begin position="1"/>
        <end position="22"/>
    </location>
</feature>
<name>A0AAN5A0H5_9RHOB</name>
<proteinExistence type="predicted"/>
<dbReference type="RefSeq" id="WP_035841300.1">
    <property type="nucleotide sequence ID" value="NZ_BNAB01000009.1"/>
</dbReference>
<evidence type="ECO:0000256" key="1">
    <source>
        <dbReference type="ARBA" id="ARBA00004418"/>
    </source>
</evidence>
<evidence type="ECO:0000313" key="6">
    <source>
        <dbReference type="EMBL" id="SDX96050.1"/>
    </source>
</evidence>
<dbReference type="PANTHER" id="PTHR33376">
    <property type="match status" value="1"/>
</dbReference>
<evidence type="ECO:0000313" key="7">
    <source>
        <dbReference type="Proteomes" id="UP000199541"/>
    </source>
</evidence>
<gene>
    <name evidence="5" type="ORF">GCM10008024_21300</name>
    <name evidence="6" type="ORF">SAMN05444006_1535</name>
</gene>
<dbReference type="InterPro" id="IPR018389">
    <property type="entry name" value="DctP_fam"/>
</dbReference>
<organism evidence="5 8">
    <name type="scientific">Allgaiera indica</name>
    <dbReference type="NCBI Taxonomy" id="765699"/>
    <lineage>
        <taxon>Bacteria</taxon>
        <taxon>Pseudomonadati</taxon>
        <taxon>Pseudomonadota</taxon>
        <taxon>Alphaproteobacteria</taxon>
        <taxon>Rhodobacterales</taxon>
        <taxon>Paracoccaceae</taxon>
        <taxon>Allgaiera</taxon>
    </lineage>
</organism>
<sequence length="344" mass="37176">MFRKLFLGAAGALALATSPASAAQYQFNIFLPPTNFIWPVLKTWASEINTKTDGRVDIVFPAQSVVPPSRVMDAVRSQVVDGGIMANIFLPPSLPGARAGMLPWVNTGDAEAASVALWDTYEKFFKGKENWSGLKLVGLFQYGKAKFCSTINRPLTTVSDLRQRKVWALPGVNAQVLQRMGVPVSASPAVHIFELVSRNVVQAFVGIPAEGIVSFKAGPYTKSCLDMKTSLSSVGFSMFFSQAAWNRLSPDDQKTVMKLSGDHFARMFGKAFDAADKKATHELKAQGVKFVPIDPALAKALKAAAQPTIDDWIATVTKHGIDGRAAYDFMAAQTAKLTKADAAK</sequence>